<keyword evidence="3" id="KW-1185">Reference proteome</keyword>
<accession>A0A8S1NGS0</accession>
<name>A0A8S1NGS0_PARPR</name>
<evidence type="ECO:0000256" key="1">
    <source>
        <dbReference type="SAM" id="MobiDB-lite"/>
    </source>
</evidence>
<feature type="compositionally biased region" description="Basic and acidic residues" evidence="1">
    <location>
        <begin position="1"/>
        <end position="23"/>
    </location>
</feature>
<gene>
    <name evidence="2" type="ORF">PPRIM_AZ9-3.1.T0800134</name>
</gene>
<feature type="region of interest" description="Disordered" evidence="1">
    <location>
        <begin position="1"/>
        <end position="27"/>
    </location>
</feature>
<dbReference type="EMBL" id="CAJJDM010000083">
    <property type="protein sequence ID" value="CAD8088195.1"/>
    <property type="molecule type" value="Genomic_DNA"/>
</dbReference>
<dbReference type="Proteomes" id="UP000688137">
    <property type="component" value="Unassembled WGS sequence"/>
</dbReference>
<evidence type="ECO:0000313" key="2">
    <source>
        <dbReference type="EMBL" id="CAD8088195.1"/>
    </source>
</evidence>
<comment type="caution">
    <text evidence="2">The sequence shown here is derived from an EMBL/GenBank/DDBJ whole genome shotgun (WGS) entry which is preliminary data.</text>
</comment>
<dbReference type="AlphaFoldDB" id="A0A8S1NGS0"/>
<proteinExistence type="predicted"/>
<protein>
    <submittedName>
        <fullName evidence="2">Uncharacterized protein</fullName>
    </submittedName>
</protein>
<sequence>MIQQEKLQEDGLKQEISRNDPGHKTSIKKLTSFNDQSTSSSFKNKIGKRYQSNSQFKIHFYVLHAHINGMSDNVRQRIIRTFFQKEINNLKLGVIVVNPIEDIRVETQVKRRKTRDSTINKYGGSKENLHLPLVNQEELKRLRYKLNQIKMFLFQCLLRIQEIWRSQRNLCIFVKEEVLKKCQLSSYLLLYSSFSYLQEVLRLPVHLQLTLNDQMVNSNAKIIDKPIDIQRPFIQETLAYQLNNQIDVDDDENKKRKNKRKVEKFQKK</sequence>
<organism evidence="2 3">
    <name type="scientific">Paramecium primaurelia</name>
    <dbReference type="NCBI Taxonomy" id="5886"/>
    <lineage>
        <taxon>Eukaryota</taxon>
        <taxon>Sar</taxon>
        <taxon>Alveolata</taxon>
        <taxon>Ciliophora</taxon>
        <taxon>Intramacronucleata</taxon>
        <taxon>Oligohymenophorea</taxon>
        <taxon>Peniculida</taxon>
        <taxon>Parameciidae</taxon>
        <taxon>Paramecium</taxon>
    </lineage>
</organism>
<evidence type="ECO:0000313" key="3">
    <source>
        <dbReference type="Proteomes" id="UP000688137"/>
    </source>
</evidence>
<reference evidence="2" key="1">
    <citation type="submission" date="2021-01" db="EMBL/GenBank/DDBJ databases">
        <authorList>
            <consortium name="Genoscope - CEA"/>
            <person name="William W."/>
        </authorList>
    </citation>
    <scope>NUCLEOTIDE SEQUENCE</scope>
</reference>